<name>A0A6A5JXN6_9PLEO</name>
<dbReference type="EMBL" id="ML975684">
    <property type="protein sequence ID" value="KAF1828090.1"/>
    <property type="molecule type" value="Genomic_DNA"/>
</dbReference>
<accession>A0A6A5JXN6</accession>
<gene>
    <name evidence="1" type="ORF">BDW02DRAFT_603772</name>
</gene>
<organism evidence="1 2">
    <name type="scientific">Decorospora gaudefroyi</name>
    <dbReference type="NCBI Taxonomy" id="184978"/>
    <lineage>
        <taxon>Eukaryota</taxon>
        <taxon>Fungi</taxon>
        <taxon>Dikarya</taxon>
        <taxon>Ascomycota</taxon>
        <taxon>Pezizomycotina</taxon>
        <taxon>Dothideomycetes</taxon>
        <taxon>Pleosporomycetidae</taxon>
        <taxon>Pleosporales</taxon>
        <taxon>Pleosporineae</taxon>
        <taxon>Pleosporaceae</taxon>
        <taxon>Decorospora</taxon>
    </lineage>
</organism>
<evidence type="ECO:0000313" key="1">
    <source>
        <dbReference type="EMBL" id="KAF1828090.1"/>
    </source>
</evidence>
<sequence>MDRFLGFQWDFYFVDNRNASSIINKLKTFFAFLDRNFHIKSSAGLYPKESLSSLQPQILKLRMEVLNAQGE</sequence>
<reference evidence="1" key="1">
    <citation type="submission" date="2020-01" db="EMBL/GenBank/DDBJ databases">
        <authorList>
            <consortium name="DOE Joint Genome Institute"/>
            <person name="Haridas S."/>
            <person name="Albert R."/>
            <person name="Binder M."/>
            <person name="Bloem J."/>
            <person name="Labutti K."/>
            <person name="Salamov A."/>
            <person name="Andreopoulos B."/>
            <person name="Baker S.E."/>
            <person name="Barry K."/>
            <person name="Bills G."/>
            <person name="Bluhm B.H."/>
            <person name="Cannon C."/>
            <person name="Castanera R."/>
            <person name="Culley D.E."/>
            <person name="Daum C."/>
            <person name="Ezra D."/>
            <person name="Gonzalez J.B."/>
            <person name="Henrissat B."/>
            <person name="Kuo A."/>
            <person name="Liang C."/>
            <person name="Lipzen A."/>
            <person name="Lutzoni F."/>
            <person name="Magnuson J."/>
            <person name="Mondo S."/>
            <person name="Nolan M."/>
            <person name="Ohm R."/>
            <person name="Pangilinan J."/>
            <person name="Park H.-J."/>
            <person name="Ramirez L."/>
            <person name="Alfaro M."/>
            <person name="Sun H."/>
            <person name="Tritt A."/>
            <person name="Yoshinaga Y."/>
            <person name="Zwiers L.-H."/>
            <person name="Turgeon B.G."/>
            <person name="Goodwin S.B."/>
            <person name="Spatafora J.W."/>
            <person name="Crous P.W."/>
            <person name="Grigoriev I.V."/>
        </authorList>
    </citation>
    <scope>NUCLEOTIDE SEQUENCE</scope>
    <source>
        <strain evidence="1">P77</strain>
    </source>
</reference>
<dbReference type="AlphaFoldDB" id="A0A6A5JXN6"/>
<dbReference type="Proteomes" id="UP000800040">
    <property type="component" value="Unassembled WGS sequence"/>
</dbReference>
<proteinExistence type="predicted"/>
<keyword evidence="2" id="KW-1185">Reference proteome</keyword>
<evidence type="ECO:0000313" key="2">
    <source>
        <dbReference type="Proteomes" id="UP000800040"/>
    </source>
</evidence>
<protein>
    <submittedName>
        <fullName evidence="1">Uncharacterized protein</fullName>
    </submittedName>
</protein>